<evidence type="ECO:0000313" key="8">
    <source>
        <dbReference type="EMBL" id="PWZ57967.1"/>
    </source>
</evidence>
<dbReference type="InterPro" id="IPR036093">
    <property type="entry name" value="NAC_dom_sf"/>
</dbReference>
<dbReference type="Pfam" id="PF02365">
    <property type="entry name" value="NAM"/>
    <property type="match status" value="1"/>
</dbReference>
<dbReference type="FunFam" id="2.170.150.80:FF:000002">
    <property type="entry name" value="Nac domain-containing protein 86"/>
    <property type="match status" value="1"/>
</dbReference>
<feature type="region of interest" description="Disordered" evidence="6">
    <location>
        <begin position="707"/>
        <end position="793"/>
    </location>
</feature>
<dbReference type="Proteomes" id="UP000251960">
    <property type="component" value="Chromosome 1"/>
</dbReference>
<proteinExistence type="predicted"/>
<sequence length="793" mass="87725">MAPVSLPPGFRFHPTDEELIIYYLKRKINGRQIELEIIPEVDLYKCEPWDLPEKSFLPSKDLEWYFFSPRDRKYPNGSRTNRATKSGYWKATGKDRKVNSHRRAVGMKKTLVYYRGRAPHGSRTDWVMHEYRLDERECETDTGLQDAYALCRVFKKTAPGPKIIEHYGAVHHPIEHPQWMAEAGSVDRHSPTLDLSSDARGDDFESSSFSFPTEAPSMDSMHGMQMSAPHEDGKWMQFLSEDAFNATNNPFFMNPPSSSSFPCLPSKVDVALECARIQHRLSLPPLEVEDFPQDVSLDTKASVLRSNPNEVDILQEFLSVASASQELINGATSSCYAAELWPSGAGTSSTSTHYVNELSSLVELGVKAKEEADNFYYMDCIVGTSVGFSSKSSVQVDEQAVRLVEIADIEGLKQEEKRQVENLRGVRLHNNDLGEIVVQGDESNPTDCITQYPISDYSADNLGEAGHLADPTDVGGGLATAPIFSQSQPDDFAIGFGDVDVNPNASFDLYERVDVKHGLFVSTAGAPKTFFHHVEPSKKVSVYLSPVASDVVGKATEKFHSPITVTATKASVFSKLKALVTRQGQIPGGEDASIMPPEVLRQQRNSGTQARVAALESREAIAVEALKQAKDEHVQKLMEAYLVTHNQHRALQIQEPASSNPVQPRRVEDPQILEGHPVSTRGEKKAWELPEGAIVLEGIPVFPKVMDKQEHPESSQDPPPELFEPLTMKKIPAPSLEVKEEAASTPPAPPPSEELQEPVLLEEEFDPVLPSQSPPEEVINISSLLTHPGDVSD</sequence>
<dbReference type="ExpressionAtlas" id="A0A317YH13">
    <property type="expression patterns" value="baseline and differential"/>
</dbReference>
<organism evidence="8">
    <name type="scientific">Zea mays</name>
    <name type="common">Maize</name>
    <dbReference type="NCBI Taxonomy" id="4577"/>
    <lineage>
        <taxon>Eukaryota</taxon>
        <taxon>Viridiplantae</taxon>
        <taxon>Streptophyta</taxon>
        <taxon>Embryophyta</taxon>
        <taxon>Tracheophyta</taxon>
        <taxon>Spermatophyta</taxon>
        <taxon>Magnoliopsida</taxon>
        <taxon>Liliopsida</taxon>
        <taxon>Poales</taxon>
        <taxon>Poaceae</taxon>
        <taxon>PACMAD clade</taxon>
        <taxon>Panicoideae</taxon>
        <taxon>Andropogonodae</taxon>
        <taxon>Andropogoneae</taxon>
        <taxon>Tripsacinae</taxon>
        <taxon>Zea</taxon>
    </lineage>
</organism>
<reference evidence="8" key="1">
    <citation type="journal article" date="2018" name="Nat. Genet.">
        <title>Extensive intraspecific gene order and gene structural variations between Mo17 and other maize genomes.</title>
        <authorList>
            <person name="Sun S."/>
            <person name="Zhou Y."/>
            <person name="Chen J."/>
            <person name="Shi J."/>
            <person name="Zhao H."/>
            <person name="Zhao H."/>
            <person name="Song W."/>
            <person name="Zhang M."/>
            <person name="Cui Y."/>
            <person name="Dong X."/>
            <person name="Liu H."/>
            <person name="Ma X."/>
            <person name="Jiao Y."/>
            <person name="Wang B."/>
            <person name="Wei X."/>
            <person name="Stein J.C."/>
            <person name="Glaubitz J.C."/>
            <person name="Lu F."/>
            <person name="Yu G."/>
            <person name="Liang C."/>
            <person name="Fengler K."/>
            <person name="Li B."/>
            <person name="Rafalski A."/>
            <person name="Schnable P.S."/>
            <person name="Ware D.H."/>
            <person name="Buckler E.S."/>
            <person name="Lai J."/>
        </authorList>
    </citation>
    <scope>NUCLEOTIDE SEQUENCE [LARGE SCALE GENOMIC DNA]</scope>
    <source>
        <tissue evidence="8">Seedling</tissue>
    </source>
</reference>
<dbReference type="Gene3D" id="2.170.150.80">
    <property type="entry name" value="NAC domain"/>
    <property type="match status" value="1"/>
</dbReference>
<accession>A0A317YH13</accession>
<keyword evidence="3" id="KW-0238">DNA-binding</keyword>
<name>A0A317YH13_MAIZE</name>
<comment type="caution">
    <text evidence="8">The sequence shown here is derived from an EMBL/GenBank/DDBJ whole genome shotgun (WGS) entry which is preliminary data.</text>
</comment>
<dbReference type="SUPFAM" id="SSF101941">
    <property type="entry name" value="NAC domain"/>
    <property type="match status" value="1"/>
</dbReference>
<dbReference type="GO" id="GO:0005634">
    <property type="term" value="C:nucleus"/>
    <property type="evidence" value="ECO:0007669"/>
    <property type="project" value="UniProtKB-SubCell"/>
</dbReference>
<dbReference type="EMBL" id="NCVQ01000001">
    <property type="protein sequence ID" value="PWZ57967.1"/>
    <property type="molecule type" value="Genomic_DNA"/>
</dbReference>
<dbReference type="AlphaFoldDB" id="A0A317YH13"/>
<comment type="subcellular location">
    <subcellularLocation>
        <location evidence="1">Nucleus</location>
    </subcellularLocation>
</comment>
<protein>
    <submittedName>
        <fullName evidence="8">NAC domain-containing protein 86</fullName>
    </submittedName>
</protein>
<dbReference type="GO" id="GO:0003677">
    <property type="term" value="F:DNA binding"/>
    <property type="evidence" value="ECO:0007669"/>
    <property type="project" value="UniProtKB-KW"/>
</dbReference>
<evidence type="ECO:0000256" key="5">
    <source>
        <dbReference type="ARBA" id="ARBA00023242"/>
    </source>
</evidence>
<feature type="region of interest" description="Disordered" evidence="6">
    <location>
        <begin position="186"/>
        <end position="221"/>
    </location>
</feature>
<dbReference type="InterPro" id="IPR003441">
    <property type="entry name" value="NAC-dom"/>
</dbReference>
<evidence type="ECO:0000256" key="3">
    <source>
        <dbReference type="ARBA" id="ARBA00023125"/>
    </source>
</evidence>
<feature type="domain" description="NAC" evidence="7">
    <location>
        <begin position="6"/>
        <end position="156"/>
    </location>
</feature>
<feature type="compositionally biased region" description="Basic and acidic residues" evidence="6">
    <location>
        <begin position="186"/>
        <end position="203"/>
    </location>
</feature>
<evidence type="ECO:0000256" key="2">
    <source>
        <dbReference type="ARBA" id="ARBA00023015"/>
    </source>
</evidence>
<feature type="compositionally biased region" description="Acidic residues" evidence="6">
    <location>
        <begin position="754"/>
        <end position="766"/>
    </location>
</feature>
<keyword evidence="2" id="KW-0805">Transcription regulation</keyword>
<dbReference type="PROSITE" id="PS51005">
    <property type="entry name" value="NAC"/>
    <property type="match status" value="1"/>
</dbReference>
<keyword evidence="4" id="KW-0804">Transcription</keyword>
<evidence type="ECO:0000259" key="7">
    <source>
        <dbReference type="PROSITE" id="PS51005"/>
    </source>
</evidence>
<gene>
    <name evidence="8" type="primary">NAC086_5</name>
    <name evidence="8" type="ORF">Zm00014a_012795</name>
</gene>
<dbReference type="GO" id="GO:0006355">
    <property type="term" value="P:regulation of DNA-templated transcription"/>
    <property type="evidence" value="ECO:0007669"/>
    <property type="project" value="InterPro"/>
</dbReference>
<dbReference type="PANTHER" id="PTHR31744">
    <property type="entry name" value="PROTEIN CUP-SHAPED COTYLEDON 2-RELATED"/>
    <property type="match status" value="1"/>
</dbReference>
<dbReference type="PANTHER" id="PTHR31744:SF210">
    <property type="entry name" value="NAC DOMAIN-CONTAINING PROTEIN 86-LIKE"/>
    <property type="match status" value="1"/>
</dbReference>
<evidence type="ECO:0000256" key="1">
    <source>
        <dbReference type="ARBA" id="ARBA00004123"/>
    </source>
</evidence>
<evidence type="ECO:0000256" key="4">
    <source>
        <dbReference type="ARBA" id="ARBA00023163"/>
    </source>
</evidence>
<keyword evidence="5" id="KW-0539">Nucleus</keyword>
<evidence type="ECO:0000256" key="6">
    <source>
        <dbReference type="SAM" id="MobiDB-lite"/>
    </source>
</evidence>
<feature type="region of interest" description="Disordered" evidence="6">
    <location>
        <begin position="653"/>
        <end position="685"/>
    </location>
</feature>